<dbReference type="InterPro" id="IPR001387">
    <property type="entry name" value="Cro/C1-type_HTH"/>
</dbReference>
<dbReference type="SUPFAM" id="SSF51182">
    <property type="entry name" value="RmlC-like cupins"/>
    <property type="match status" value="1"/>
</dbReference>
<dbReference type="GO" id="GO:0005829">
    <property type="term" value="C:cytosol"/>
    <property type="evidence" value="ECO:0007669"/>
    <property type="project" value="TreeGrafter"/>
</dbReference>
<evidence type="ECO:0000259" key="2">
    <source>
        <dbReference type="PROSITE" id="PS50943"/>
    </source>
</evidence>
<dbReference type="PANTHER" id="PTHR46797:SF25">
    <property type="entry name" value="TRANSCRIPTIONAL REGULATOR"/>
    <property type="match status" value="1"/>
</dbReference>
<gene>
    <name evidence="3" type="primary">puuR_11</name>
    <name evidence="3" type="ORF">SDC9_90591</name>
</gene>
<sequence length="189" mass="21507">MNIGHKIKELRNSKNITLKKLSEESGLSVGFLSQLERGLTSIAVDSLENLATILGVNLSYFFHFDDKPERIVIKSYERPVLSMEDGGFISYGLCQNLEHRAFLPKLIEIFPHKTEEQVALYKHSGEEFIFVLEGILTLYIDNNMYDLYPGDSISLDSTRIHNWCNNTNKVVKLLTVNSPNYFSGGKNDK</sequence>
<dbReference type="EMBL" id="VSSQ01010283">
    <property type="protein sequence ID" value="MPM43913.1"/>
    <property type="molecule type" value="Genomic_DNA"/>
</dbReference>
<dbReference type="GO" id="GO:0003700">
    <property type="term" value="F:DNA-binding transcription factor activity"/>
    <property type="evidence" value="ECO:0007669"/>
    <property type="project" value="TreeGrafter"/>
</dbReference>
<dbReference type="InterPro" id="IPR011051">
    <property type="entry name" value="RmlC_Cupin_sf"/>
</dbReference>
<keyword evidence="1" id="KW-0238">DNA-binding</keyword>
<dbReference type="CDD" id="cd00093">
    <property type="entry name" value="HTH_XRE"/>
    <property type="match status" value="1"/>
</dbReference>
<feature type="domain" description="HTH cro/C1-type" evidence="2">
    <location>
        <begin position="7"/>
        <end position="61"/>
    </location>
</feature>
<dbReference type="Gene3D" id="1.10.260.40">
    <property type="entry name" value="lambda repressor-like DNA-binding domains"/>
    <property type="match status" value="1"/>
</dbReference>
<dbReference type="AlphaFoldDB" id="A0A644ZZ73"/>
<evidence type="ECO:0000256" key="1">
    <source>
        <dbReference type="ARBA" id="ARBA00023125"/>
    </source>
</evidence>
<organism evidence="3">
    <name type="scientific">bioreactor metagenome</name>
    <dbReference type="NCBI Taxonomy" id="1076179"/>
    <lineage>
        <taxon>unclassified sequences</taxon>
        <taxon>metagenomes</taxon>
        <taxon>ecological metagenomes</taxon>
    </lineage>
</organism>
<evidence type="ECO:0000313" key="3">
    <source>
        <dbReference type="EMBL" id="MPM43913.1"/>
    </source>
</evidence>
<comment type="caution">
    <text evidence="3">The sequence shown here is derived from an EMBL/GenBank/DDBJ whole genome shotgun (WGS) entry which is preliminary data.</text>
</comment>
<dbReference type="GO" id="GO:0003677">
    <property type="term" value="F:DNA binding"/>
    <property type="evidence" value="ECO:0007669"/>
    <property type="project" value="UniProtKB-KW"/>
</dbReference>
<protein>
    <submittedName>
        <fullName evidence="3">HTH-type transcriptional regulator PuuR</fullName>
    </submittedName>
</protein>
<dbReference type="InterPro" id="IPR010982">
    <property type="entry name" value="Lambda_DNA-bd_dom_sf"/>
</dbReference>
<dbReference type="Gene3D" id="2.60.120.10">
    <property type="entry name" value="Jelly Rolls"/>
    <property type="match status" value="1"/>
</dbReference>
<dbReference type="SUPFAM" id="SSF47413">
    <property type="entry name" value="lambda repressor-like DNA-binding domains"/>
    <property type="match status" value="1"/>
</dbReference>
<dbReference type="Pfam" id="PF01381">
    <property type="entry name" value="HTH_3"/>
    <property type="match status" value="1"/>
</dbReference>
<dbReference type="CDD" id="cd02209">
    <property type="entry name" value="cupin_XRE_C"/>
    <property type="match status" value="1"/>
</dbReference>
<name>A0A644ZZ73_9ZZZZ</name>
<dbReference type="InterPro" id="IPR013096">
    <property type="entry name" value="Cupin_2"/>
</dbReference>
<dbReference type="InterPro" id="IPR014710">
    <property type="entry name" value="RmlC-like_jellyroll"/>
</dbReference>
<dbReference type="Pfam" id="PF07883">
    <property type="entry name" value="Cupin_2"/>
    <property type="match status" value="1"/>
</dbReference>
<dbReference type="SMART" id="SM00530">
    <property type="entry name" value="HTH_XRE"/>
    <property type="match status" value="1"/>
</dbReference>
<dbReference type="PANTHER" id="PTHR46797">
    <property type="entry name" value="HTH-TYPE TRANSCRIPTIONAL REGULATOR"/>
    <property type="match status" value="1"/>
</dbReference>
<reference evidence="3" key="1">
    <citation type="submission" date="2019-08" db="EMBL/GenBank/DDBJ databases">
        <authorList>
            <person name="Kucharzyk K."/>
            <person name="Murdoch R.W."/>
            <person name="Higgins S."/>
            <person name="Loffler F."/>
        </authorList>
    </citation>
    <scope>NUCLEOTIDE SEQUENCE</scope>
</reference>
<proteinExistence type="predicted"/>
<accession>A0A644ZZ73</accession>
<dbReference type="PROSITE" id="PS50943">
    <property type="entry name" value="HTH_CROC1"/>
    <property type="match status" value="1"/>
</dbReference>
<dbReference type="InterPro" id="IPR050807">
    <property type="entry name" value="TransReg_Diox_bact_type"/>
</dbReference>